<protein>
    <submittedName>
        <fullName evidence="5">Helix-turn-helix domain-containing protein</fullName>
    </submittedName>
</protein>
<evidence type="ECO:0000313" key="5">
    <source>
        <dbReference type="EMBL" id="TGN13200.1"/>
    </source>
</evidence>
<keyword evidence="6" id="KW-1185">Reference proteome</keyword>
<dbReference type="PROSITE" id="PS01124">
    <property type="entry name" value="HTH_ARAC_FAMILY_2"/>
    <property type="match status" value="1"/>
</dbReference>
<dbReference type="GO" id="GO:0003700">
    <property type="term" value="F:DNA-binding transcription factor activity"/>
    <property type="evidence" value="ECO:0007669"/>
    <property type="project" value="InterPro"/>
</dbReference>
<dbReference type="Pfam" id="PF20240">
    <property type="entry name" value="DUF6597"/>
    <property type="match status" value="1"/>
</dbReference>
<dbReference type="InterPro" id="IPR018060">
    <property type="entry name" value="HTH_AraC"/>
</dbReference>
<dbReference type="SUPFAM" id="SSF46689">
    <property type="entry name" value="Homeodomain-like"/>
    <property type="match status" value="1"/>
</dbReference>
<proteinExistence type="predicted"/>
<dbReference type="Proteomes" id="UP000298264">
    <property type="component" value="Unassembled WGS sequence"/>
</dbReference>
<dbReference type="GO" id="GO:0043565">
    <property type="term" value="F:sequence-specific DNA binding"/>
    <property type="evidence" value="ECO:0007669"/>
    <property type="project" value="InterPro"/>
</dbReference>
<keyword evidence="2" id="KW-0238">DNA-binding</keyword>
<dbReference type="PANTHER" id="PTHR46796">
    <property type="entry name" value="HTH-TYPE TRANSCRIPTIONAL ACTIVATOR RHAS-RELATED"/>
    <property type="match status" value="1"/>
</dbReference>
<comment type="caution">
    <text evidence="5">The sequence shown here is derived from an EMBL/GenBank/DDBJ whole genome shotgun (WGS) entry which is preliminary data.</text>
</comment>
<dbReference type="AlphaFoldDB" id="A0A4R9LSY8"/>
<organism evidence="5 6">
    <name type="scientific">Leptospira ilyithenensis</name>
    <dbReference type="NCBI Taxonomy" id="2484901"/>
    <lineage>
        <taxon>Bacteria</taxon>
        <taxon>Pseudomonadati</taxon>
        <taxon>Spirochaetota</taxon>
        <taxon>Spirochaetia</taxon>
        <taxon>Leptospirales</taxon>
        <taxon>Leptospiraceae</taxon>
        <taxon>Leptospira</taxon>
    </lineage>
</organism>
<reference evidence="5" key="1">
    <citation type="journal article" date="2019" name="PLoS Negl. Trop. Dis.">
        <title>Revisiting the worldwide diversity of Leptospira species in the environment.</title>
        <authorList>
            <person name="Vincent A.T."/>
            <person name="Schiettekatte O."/>
            <person name="Bourhy P."/>
            <person name="Veyrier F.J."/>
            <person name="Picardeau M."/>
        </authorList>
    </citation>
    <scope>NUCLEOTIDE SEQUENCE [LARGE SCALE GENOMIC DNA]</scope>
    <source>
        <strain evidence="5">201400974</strain>
    </source>
</reference>
<dbReference type="InterPro" id="IPR009057">
    <property type="entry name" value="Homeodomain-like_sf"/>
</dbReference>
<dbReference type="SMART" id="SM00342">
    <property type="entry name" value="HTH_ARAC"/>
    <property type="match status" value="1"/>
</dbReference>
<accession>A0A4R9LSY8</accession>
<dbReference type="InterPro" id="IPR046532">
    <property type="entry name" value="DUF6597"/>
</dbReference>
<sequence>MYKEWIPGNELQSFIDCVWMQKKEKGNLISGGLLILPDGSIDLVFDLKKNRIYFVGTMSRSQLISPEDIEHSYGIRFVPGFAGIFLNLPANEITNQRMDVTIPDFQNSDLLEKLSSVSSPDQGASLLFLWIKEKTKSSFGNPIVLEFVKQIRRNPFAVQIEEMANTLGITRQHLSRLSRQYIGLDAKTFYRTQRLQSMICLVKKNEVVSGNWAALALEFGYFDQSHFIHDFKDLVGITPKKYFSKDVPFLQY</sequence>
<evidence type="ECO:0000256" key="2">
    <source>
        <dbReference type="ARBA" id="ARBA00023125"/>
    </source>
</evidence>
<dbReference type="EMBL" id="RQHV01000032">
    <property type="protein sequence ID" value="TGN13200.1"/>
    <property type="molecule type" value="Genomic_DNA"/>
</dbReference>
<evidence type="ECO:0000256" key="3">
    <source>
        <dbReference type="ARBA" id="ARBA00023163"/>
    </source>
</evidence>
<name>A0A4R9LSY8_9LEPT</name>
<dbReference type="Gene3D" id="1.10.10.60">
    <property type="entry name" value="Homeodomain-like"/>
    <property type="match status" value="1"/>
</dbReference>
<dbReference type="RefSeq" id="WP_135763253.1">
    <property type="nucleotide sequence ID" value="NZ_RQHV01000032.1"/>
</dbReference>
<dbReference type="Pfam" id="PF12833">
    <property type="entry name" value="HTH_18"/>
    <property type="match status" value="1"/>
</dbReference>
<evidence type="ECO:0000259" key="4">
    <source>
        <dbReference type="PROSITE" id="PS01124"/>
    </source>
</evidence>
<keyword evidence="1" id="KW-0805">Transcription regulation</keyword>
<keyword evidence="3" id="KW-0804">Transcription</keyword>
<feature type="domain" description="HTH araC/xylS-type" evidence="4">
    <location>
        <begin position="142"/>
        <end position="245"/>
    </location>
</feature>
<evidence type="ECO:0000313" key="6">
    <source>
        <dbReference type="Proteomes" id="UP000298264"/>
    </source>
</evidence>
<dbReference type="OrthoDB" id="368214at2"/>
<dbReference type="InterPro" id="IPR050204">
    <property type="entry name" value="AraC_XylS_family_regulators"/>
</dbReference>
<evidence type="ECO:0000256" key="1">
    <source>
        <dbReference type="ARBA" id="ARBA00023015"/>
    </source>
</evidence>
<gene>
    <name evidence="5" type="ORF">EHS11_04710</name>
</gene>